<evidence type="ECO:0000259" key="2">
    <source>
        <dbReference type="PROSITE" id="PS51202"/>
    </source>
</evidence>
<dbReference type="SUPFAM" id="SSF116726">
    <property type="entry name" value="TrkA C-terminal domain-like"/>
    <property type="match status" value="1"/>
</dbReference>
<dbReference type="Pfam" id="PF02080">
    <property type="entry name" value="TrkA_C"/>
    <property type="match status" value="1"/>
</dbReference>
<dbReference type="Gene3D" id="3.30.70.1450">
    <property type="entry name" value="Regulator of K+ conductance, C-terminal domain"/>
    <property type="match status" value="1"/>
</dbReference>
<evidence type="ECO:0000259" key="1">
    <source>
        <dbReference type="PROSITE" id="PS51201"/>
    </source>
</evidence>
<dbReference type="InterPro" id="IPR036721">
    <property type="entry name" value="RCK_C_sf"/>
</dbReference>
<dbReference type="PROSITE" id="PS51201">
    <property type="entry name" value="RCK_N"/>
    <property type="match status" value="1"/>
</dbReference>
<dbReference type="PROSITE" id="PS51202">
    <property type="entry name" value="RCK_C"/>
    <property type="match status" value="1"/>
</dbReference>
<accession>A0A9D1KYP6</accession>
<dbReference type="GO" id="GO:0008324">
    <property type="term" value="F:monoatomic cation transmembrane transporter activity"/>
    <property type="evidence" value="ECO:0007669"/>
    <property type="project" value="InterPro"/>
</dbReference>
<dbReference type="InterPro" id="IPR003148">
    <property type="entry name" value="RCK_N"/>
</dbReference>
<protein>
    <submittedName>
        <fullName evidence="3">TrkA family potassium uptake protein</fullName>
    </submittedName>
</protein>
<dbReference type="InterPro" id="IPR050721">
    <property type="entry name" value="Trk_Ktr_HKT_K-transport"/>
</dbReference>
<feature type="domain" description="RCK N-terminal" evidence="1">
    <location>
        <begin position="3"/>
        <end position="120"/>
    </location>
</feature>
<feature type="domain" description="RCK C-terminal" evidence="2">
    <location>
        <begin position="136"/>
        <end position="218"/>
    </location>
</feature>
<evidence type="ECO:0000313" key="4">
    <source>
        <dbReference type="Proteomes" id="UP000824164"/>
    </source>
</evidence>
<organism evidence="3 4">
    <name type="scientific">Candidatus Onthocola gallistercoris</name>
    <dbReference type="NCBI Taxonomy" id="2840876"/>
    <lineage>
        <taxon>Bacteria</taxon>
        <taxon>Bacillati</taxon>
        <taxon>Bacillota</taxon>
        <taxon>Bacilli</taxon>
        <taxon>Candidatus Onthocola</taxon>
    </lineage>
</organism>
<dbReference type="SUPFAM" id="SSF51735">
    <property type="entry name" value="NAD(P)-binding Rossmann-fold domains"/>
    <property type="match status" value="1"/>
</dbReference>
<dbReference type="Proteomes" id="UP000824164">
    <property type="component" value="Unassembled WGS sequence"/>
</dbReference>
<dbReference type="AlphaFoldDB" id="A0A9D1KYP6"/>
<dbReference type="EMBL" id="DVLT01000072">
    <property type="protein sequence ID" value="HIU03785.1"/>
    <property type="molecule type" value="Genomic_DNA"/>
</dbReference>
<reference evidence="3" key="1">
    <citation type="submission" date="2020-10" db="EMBL/GenBank/DDBJ databases">
        <authorList>
            <person name="Gilroy R."/>
        </authorList>
    </citation>
    <scope>NUCLEOTIDE SEQUENCE</scope>
    <source>
        <strain evidence="3">CHK187-14744</strain>
    </source>
</reference>
<dbReference type="PANTHER" id="PTHR43833">
    <property type="entry name" value="POTASSIUM CHANNEL PROTEIN 2-RELATED-RELATED"/>
    <property type="match status" value="1"/>
</dbReference>
<dbReference type="InterPro" id="IPR036291">
    <property type="entry name" value="NAD(P)-bd_dom_sf"/>
</dbReference>
<dbReference type="PANTHER" id="PTHR43833:SF7">
    <property type="entry name" value="KTR SYSTEM POTASSIUM UPTAKE PROTEIN C"/>
    <property type="match status" value="1"/>
</dbReference>
<evidence type="ECO:0000313" key="3">
    <source>
        <dbReference type="EMBL" id="HIU03785.1"/>
    </source>
</evidence>
<reference evidence="3" key="2">
    <citation type="journal article" date="2021" name="PeerJ">
        <title>Extensive microbial diversity within the chicken gut microbiome revealed by metagenomics and culture.</title>
        <authorList>
            <person name="Gilroy R."/>
            <person name="Ravi A."/>
            <person name="Getino M."/>
            <person name="Pursley I."/>
            <person name="Horton D.L."/>
            <person name="Alikhan N.F."/>
            <person name="Baker D."/>
            <person name="Gharbi K."/>
            <person name="Hall N."/>
            <person name="Watson M."/>
            <person name="Adriaenssens E.M."/>
            <person name="Foster-Nyarko E."/>
            <person name="Jarju S."/>
            <person name="Secka A."/>
            <person name="Antonio M."/>
            <person name="Oren A."/>
            <person name="Chaudhuri R.R."/>
            <person name="La Ragione R."/>
            <person name="Hildebrand F."/>
            <person name="Pallen M.J."/>
        </authorList>
    </citation>
    <scope>NUCLEOTIDE SEQUENCE</scope>
    <source>
        <strain evidence="3">CHK187-14744</strain>
    </source>
</reference>
<proteinExistence type="predicted"/>
<dbReference type="InterPro" id="IPR006037">
    <property type="entry name" value="RCK_C"/>
</dbReference>
<dbReference type="Gene3D" id="3.40.50.720">
    <property type="entry name" value="NAD(P)-binding Rossmann-like Domain"/>
    <property type="match status" value="1"/>
</dbReference>
<gene>
    <name evidence="3" type="ORF">IAB63_11095</name>
</gene>
<sequence length="218" mass="23770">MDKKEYGVFGLGKFGATVALTLSGAGYEVVAVDSNEERVDAVADYVTSAMVADVTNPEVLENMGISNLDCVIIAISKDMEASVMTTLLAKEKGVPVVVAKAENTIHKRILEKVGADMIVFPERDMGARLAKNLMGGEFIDLVELSSEFSLVEVAVRKEWVGKSLRQLDMRNRYGLNIIGVKHQETLEVNLSSDAPLEADMILVIVGKNDDLRRLGIRV</sequence>
<dbReference type="Pfam" id="PF02254">
    <property type="entry name" value="TrkA_N"/>
    <property type="match status" value="1"/>
</dbReference>
<name>A0A9D1KYP6_9FIRM</name>
<comment type="caution">
    <text evidence="3">The sequence shown here is derived from an EMBL/GenBank/DDBJ whole genome shotgun (WGS) entry which is preliminary data.</text>
</comment>
<dbReference type="GO" id="GO:0006813">
    <property type="term" value="P:potassium ion transport"/>
    <property type="evidence" value="ECO:0007669"/>
    <property type="project" value="InterPro"/>
</dbReference>